<dbReference type="GO" id="GO:0005829">
    <property type="term" value="C:cytosol"/>
    <property type="evidence" value="ECO:0007669"/>
    <property type="project" value="TreeGrafter"/>
</dbReference>
<dbReference type="STRING" id="34508.A0A4U8UU73"/>
<proteinExistence type="predicted"/>
<evidence type="ECO:0000313" key="2">
    <source>
        <dbReference type="EMBL" id="TMS36940.1"/>
    </source>
</evidence>
<dbReference type="SUPFAM" id="SSF52096">
    <property type="entry name" value="ClpP/crotonase"/>
    <property type="match status" value="1"/>
</dbReference>
<name>A0A4U8UU73_STECR</name>
<dbReference type="CDD" id="cd06558">
    <property type="entry name" value="crotonase-like"/>
    <property type="match status" value="1"/>
</dbReference>
<dbReference type="InterPro" id="IPR029045">
    <property type="entry name" value="ClpP/crotonase-like_dom_sf"/>
</dbReference>
<dbReference type="OrthoDB" id="448450at2759"/>
<protein>
    <recommendedName>
        <fullName evidence="4">Ethylmalonyl-CoA decarboxylase</fullName>
    </recommendedName>
</protein>
<comment type="caution">
    <text evidence="2">The sequence shown here is derived from an EMBL/GenBank/DDBJ whole genome shotgun (WGS) entry which is preliminary data.</text>
</comment>
<dbReference type="AlphaFoldDB" id="A0A4U8UU73"/>
<evidence type="ECO:0008006" key="4">
    <source>
        <dbReference type="Google" id="ProtNLM"/>
    </source>
</evidence>
<dbReference type="Pfam" id="PF00378">
    <property type="entry name" value="ECH_1"/>
    <property type="match status" value="1"/>
</dbReference>
<organism evidence="2 3">
    <name type="scientific">Steinernema carpocapsae</name>
    <name type="common">Entomopathogenic nematode</name>
    <dbReference type="NCBI Taxonomy" id="34508"/>
    <lineage>
        <taxon>Eukaryota</taxon>
        <taxon>Metazoa</taxon>
        <taxon>Ecdysozoa</taxon>
        <taxon>Nematoda</taxon>
        <taxon>Chromadorea</taxon>
        <taxon>Rhabditida</taxon>
        <taxon>Tylenchina</taxon>
        <taxon>Panagrolaimomorpha</taxon>
        <taxon>Strongyloidoidea</taxon>
        <taxon>Steinernematidae</taxon>
        <taxon>Steinernema</taxon>
    </lineage>
</organism>
<dbReference type="EMBL" id="AZBU02000001">
    <property type="protein sequence ID" value="TMS36940.1"/>
    <property type="molecule type" value="Genomic_DNA"/>
</dbReference>
<dbReference type="Gene3D" id="3.90.226.10">
    <property type="entry name" value="2-enoyl-CoA Hydratase, Chain A, domain 1"/>
    <property type="match status" value="1"/>
</dbReference>
<accession>A0A4U8UU73</accession>
<evidence type="ECO:0000313" key="3">
    <source>
        <dbReference type="Proteomes" id="UP000298663"/>
    </source>
</evidence>
<keyword evidence="1" id="KW-0456">Lyase</keyword>
<reference evidence="2 3" key="1">
    <citation type="journal article" date="2015" name="Genome Biol.">
        <title>Comparative genomics of Steinernema reveals deeply conserved gene regulatory networks.</title>
        <authorList>
            <person name="Dillman A.R."/>
            <person name="Macchietto M."/>
            <person name="Porter C.F."/>
            <person name="Rogers A."/>
            <person name="Williams B."/>
            <person name="Antoshechkin I."/>
            <person name="Lee M.M."/>
            <person name="Goodwin Z."/>
            <person name="Lu X."/>
            <person name="Lewis E.E."/>
            <person name="Goodrich-Blair H."/>
            <person name="Stock S.P."/>
            <person name="Adams B.J."/>
            <person name="Sternberg P.W."/>
            <person name="Mortazavi A."/>
        </authorList>
    </citation>
    <scope>NUCLEOTIDE SEQUENCE [LARGE SCALE GENOMIC DNA]</scope>
    <source>
        <strain evidence="2 3">ALL</strain>
    </source>
</reference>
<dbReference type="PANTHER" id="PTHR11941:SF27">
    <property type="entry name" value="ETHYLMALONYL-COA DECARBOXYLASE"/>
    <property type="match status" value="1"/>
</dbReference>
<evidence type="ECO:0000256" key="1">
    <source>
        <dbReference type="ARBA" id="ARBA00023239"/>
    </source>
</evidence>
<gene>
    <name evidence="2" type="ORF">L596_003992</name>
</gene>
<dbReference type="GO" id="GO:0006635">
    <property type="term" value="P:fatty acid beta-oxidation"/>
    <property type="evidence" value="ECO:0007669"/>
    <property type="project" value="TreeGrafter"/>
</dbReference>
<sequence length="293" mass="32033">MRLAPISSNTILRARNLVTARNFSSNSSWGPLDWENTRAHFSRFVGGSVTVTKDDRLATIVLNNPGKKNSLSGKMMVDLENCVRELESWNGTAVVITGTEGDFCTGGDLEFVKKTATPEDGNKMISYLGRILNRLRRLEAITIAKGDGYILGGGSELFASCDIRAMSYSARVGFVQGRLGVTPGWGGTSRMAEILGRSKAIELLATAAVLDANEAKNISLANFIYKNEEEFSKYLNSFLRNKSDVVKAAKNVVDGVLSAATLEEQLETERSVFVKFWGGETHRAALVMKPKHK</sequence>
<keyword evidence="3" id="KW-1185">Reference proteome</keyword>
<dbReference type="GO" id="GO:0016829">
    <property type="term" value="F:lyase activity"/>
    <property type="evidence" value="ECO:0007669"/>
    <property type="project" value="UniProtKB-KW"/>
</dbReference>
<dbReference type="PANTHER" id="PTHR11941">
    <property type="entry name" value="ENOYL-COA HYDRATASE-RELATED"/>
    <property type="match status" value="1"/>
</dbReference>
<dbReference type="InterPro" id="IPR001753">
    <property type="entry name" value="Enoyl-CoA_hydra/iso"/>
</dbReference>
<dbReference type="Proteomes" id="UP000298663">
    <property type="component" value="Unassembled WGS sequence"/>
</dbReference>
<reference evidence="2 3" key="2">
    <citation type="journal article" date="2019" name="G3 (Bethesda)">
        <title>Hybrid Assembly of the Genome of the Entomopathogenic Nematode Steinernema carpocapsae Identifies the X-Chromosome.</title>
        <authorList>
            <person name="Serra L."/>
            <person name="Macchietto M."/>
            <person name="Macias-Munoz A."/>
            <person name="McGill C.J."/>
            <person name="Rodriguez I.M."/>
            <person name="Rodriguez B."/>
            <person name="Murad R."/>
            <person name="Mortazavi A."/>
        </authorList>
    </citation>
    <scope>NUCLEOTIDE SEQUENCE [LARGE SCALE GENOMIC DNA]</scope>
    <source>
        <strain evidence="2 3">ALL</strain>
    </source>
</reference>